<evidence type="ECO:0000313" key="1">
    <source>
        <dbReference type="EMBL" id="KAF6745584.1"/>
    </source>
</evidence>
<dbReference type="Proteomes" id="UP000521943">
    <property type="component" value="Unassembled WGS sequence"/>
</dbReference>
<organism evidence="1 2">
    <name type="scientific">Ephemerocybe angulata</name>
    <dbReference type="NCBI Taxonomy" id="980116"/>
    <lineage>
        <taxon>Eukaryota</taxon>
        <taxon>Fungi</taxon>
        <taxon>Dikarya</taxon>
        <taxon>Basidiomycota</taxon>
        <taxon>Agaricomycotina</taxon>
        <taxon>Agaricomycetes</taxon>
        <taxon>Agaricomycetidae</taxon>
        <taxon>Agaricales</taxon>
        <taxon>Agaricineae</taxon>
        <taxon>Psathyrellaceae</taxon>
        <taxon>Ephemerocybe</taxon>
    </lineage>
</organism>
<reference evidence="1 2" key="1">
    <citation type="submission" date="2020-07" db="EMBL/GenBank/DDBJ databases">
        <title>Comparative genomics of pyrophilous fungi reveals a link between fire events and developmental genes.</title>
        <authorList>
            <consortium name="DOE Joint Genome Institute"/>
            <person name="Steindorff A.S."/>
            <person name="Carver A."/>
            <person name="Calhoun S."/>
            <person name="Stillman K."/>
            <person name="Liu H."/>
            <person name="Lipzen A."/>
            <person name="Pangilinan J."/>
            <person name="Labutti K."/>
            <person name="Bruns T.D."/>
            <person name="Grigoriev I.V."/>
        </authorList>
    </citation>
    <scope>NUCLEOTIDE SEQUENCE [LARGE SCALE GENOMIC DNA]</scope>
    <source>
        <strain evidence="1 2">CBS 144469</strain>
    </source>
</reference>
<protein>
    <submittedName>
        <fullName evidence="1">Uncharacterized protein</fullName>
    </submittedName>
</protein>
<dbReference type="AlphaFoldDB" id="A0A8H6HEJ1"/>
<accession>A0A8H6HEJ1</accession>
<gene>
    <name evidence="1" type="ORF">DFP72DRAFT_856358</name>
</gene>
<sequence>MVSGLGLVQITCSRSVMASDLQFTLADRSSTYCFEGIPLRLELEASQGGEREHSVRWGICVPEERICIGKLDETISFCEPHRPTAAFKNENCGGKTSPPDPLPTTKIPHQPTPLASRGISQIRRSPPYALVAGLESVFVLVDLTT</sequence>
<keyword evidence="2" id="KW-1185">Reference proteome</keyword>
<evidence type="ECO:0000313" key="2">
    <source>
        <dbReference type="Proteomes" id="UP000521943"/>
    </source>
</evidence>
<comment type="caution">
    <text evidence="1">The sequence shown here is derived from an EMBL/GenBank/DDBJ whole genome shotgun (WGS) entry which is preliminary data.</text>
</comment>
<dbReference type="EMBL" id="JACGCI010000104">
    <property type="protein sequence ID" value="KAF6745584.1"/>
    <property type="molecule type" value="Genomic_DNA"/>
</dbReference>
<name>A0A8H6HEJ1_9AGAR</name>
<proteinExistence type="predicted"/>